<accession>A0A8X6RUS3</accession>
<evidence type="ECO:0000313" key="2">
    <source>
        <dbReference type="Proteomes" id="UP000887159"/>
    </source>
</evidence>
<sequence length="101" mass="11494">MASSFTGYPPSQFNFWLQGFLKDNLYRHRPAILTDLKDSVKHNVLDIPANLLRSAVKIMTIDESIPKSTSCHPMSHTVQVMAAEKYNPSYKLNFTMLYDVG</sequence>
<protein>
    <submittedName>
        <fullName evidence="1">Uncharacterized protein</fullName>
    </submittedName>
</protein>
<name>A0A8X6RUS3_TRICX</name>
<dbReference type="EMBL" id="BMAU01021186">
    <property type="protein sequence ID" value="GFX95457.1"/>
    <property type="molecule type" value="Genomic_DNA"/>
</dbReference>
<proteinExistence type="predicted"/>
<keyword evidence="2" id="KW-1185">Reference proteome</keyword>
<comment type="caution">
    <text evidence="1">The sequence shown here is derived from an EMBL/GenBank/DDBJ whole genome shotgun (WGS) entry which is preliminary data.</text>
</comment>
<evidence type="ECO:0000313" key="1">
    <source>
        <dbReference type="EMBL" id="GFX95457.1"/>
    </source>
</evidence>
<dbReference type="Proteomes" id="UP000887159">
    <property type="component" value="Unassembled WGS sequence"/>
</dbReference>
<dbReference type="AlphaFoldDB" id="A0A8X6RUS3"/>
<organism evidence="1 2">
    <name type="scientific">Trichonephila clavipes</name>
    <name type="common">Golden silk orbweaver</name>
    <name type="synonym">Nephila clavipes</name>
    <dbReference type="NCBI Taxonomy" id="2585209"/>
    <lineage>
        <taxon>Eukaryota</taxon>
        <taxon>Metazoa</taxon>
        <taxon>Ecdysozoa</taxon>
        <taxon>Arthropoda</taxon>
        <taxon>Chelicerata</taxon>
        <taxon>Arachnida</taxon>
        <taxon>Araneae</taxon>
        <taxon>Araneomorphae</taxon>
        <taxon>Entelegynae</taxon>
        <taxon>Araneoidea</taxon>
        <taxon>Nephilidae</taxon>
        <taxon>Trichonephila</taxon>
    </lineage>
</organism>
<gene>
    <name evidence="1" type="ORF">TNCV_3685091</name>
</gene>
<reference evidence="1" key="1">
    <citation type="submission" date="2020-08" db="EMBL/GenBank/DDBJ databases">
        <title>Multicomponent nature underlies the extraordinary mechanical properties of spider dragline silk.</title>
        <authorList>
            <person name="Kono N."/>
            <person name="Nakamura H."/>
            <person name="Mori M."/>
            <person name="Yoshida Y."/>
            <person name="Ohtoshi R."/>
            <person name="Malay A.D."/>
            <person name="Moran D.A.P."/>
            <person name="Tomita M."/>
            <person name="Numata K."/>
            <person name="Arakawa K."/>
        </authorList>
    </citation>
    <scope>NUCLEOTIDE SEQUENCE</scope>
</reference>